<dbReference type="PROSITE" id="PS50883">
    <property type="entry name" value="EAL"/>
    <property type="match status" value="1"/>
</dbReference>
<keyword evidence="1" id="KW-1133">Transmembrane helix</keyword>
<evidence type="ECO:0000256" key="1">
    <source>
        <dbReference type="SAM" id="Phobius"/>
    </source>
</evidence>
<dbReference type="SUPFAM" id="SSF55073">
    <property type="entry name" value="Nucleotide cyclase"/>
    <property type="match status" value="1"/>
</dbReference>
<dbReference type="InterPro" id="IPR029787">
    <property type="entry name" value="Nucleotide_cyclase"/>
</dbReference>
<dbReference type="PROSITE" id="PS50887">
    <property type="entry name" value="GGDEF"/>
    <property type="match status" value="1"/>
</dbReference>
<feature type="transmembrane region" description="Helical" evidence="1">
    <location>
        <begin position="198"/>
        <end position="218"/>
    </location>
</feature>
<gene>
    <name evidence="4" type="ORF">SAMN05216225_100657</name>
</gene>
<feature type="transmembrane region" description="Helical" evidence="1">
    <location>
        <begin position="291"/>
        <end position="311"/>
    </location>
</feature>
<reference evidence="4 5" key="1">
    <citation type="submission" date="2016-11" db="EMBL/GenBank/DDBJ databases">
        <authorList>
            <person name="Jaros S."/>
            <person name="Januszkiewicz K."/>
            <person name="Wedrychowicz H."/>
        </authorList>
    </citation>
    <scope>NUCLEOTIDE SEQUENCE [LARGE SCALE GENOMIC DNA]</scope>
    <source>
        <strain evidence="4 5">IBRC-M 10683</strain>
    </source>
</reference>
<dbReference type="InterPro" id="IPR052155">
    <property type="entry name" value="Biofilm_reg_signaling"/>
</dbReference>
<dbReference type="AlphaFoldDB" id="A0A1M5EVL0"/>
<feature type="transmembrane region" description="Helical" evidence="1">
    <location>
        <begin position="65"/>
        <end position="87"/>
    </location>
</feature>
<dbReference type="InterPro" id="IPR000160">
    <property type="entry name" value="GGDEF_dom"/>
</dbReference>
<dbReference type="STRING" id="930117.SAMN05216225_100657"/>
<dbReference type="SUPFAM" id="SSF141868">
    <property type="entry name" value="EAL domain-like"/>
    <property type="match status" value="1"/>
</dbReference>
<feature type="transmembrane region" description="Helical" evidence="1">
    <location>
        <begin position="7"/>
        <end position="26"/>
    </location>
</feature>
<feature type="domain" description="GGDEF" evidence="3">
    <location>
        <begin position="355"/>
        <end position="487"/>
    </location>
</feature>
<dbReference type="Gene3D" id="3.20.20.450">
    <property type="entry name" value="EAL domain"/>
    <property type="match status" value="1"/>
</dbReference>
<dbReference type="EMBL" id="FQVW01000006">
    <property type="protein sequence ID" value="SHF83219.1"/>
    <property type="molecule type" value="Genomic_DNA"/>
</dbReference>
<dbReference type="Pfam" id="PF00563">
    <property type="entry name" value="EAL"/>
    <property type="match status" value="1"/>
</dbReference>
<feature type="transmembrane region" description="Helical" evidence="1">
    <location>
        <begin position="230"/>
        <end position="247"/>
    </location>
</feature>
<evidence type="ECO:0000313" key="4">
    <source>
        <dbReference type="EMBL" id="SHF83219.1"/>
    </source>
</evidence>
<name>A0A1M5EVL0_9BACI</name>
<dbReference type="InterPro" id="IPR043128">
    <property type="entry name" value="Rev_trsase/Diguanyl_cyclase"/>
</dbReference>
<keyword evidence="1" id="KW-0812">Transmembrane</keyword>
<sequence length="749" mass="85647">MKIKRHYGLLMLITLIILFYITIYLLQDYSNSRLIAASTFPITAGLISFVWLWKAYRSARKEKDGYFWLLLSLGVLLYASSNVSWLYYQLNMNTQNVPYIADLLWIGAYTLFLIALVYKNQLLRQSIKKHSYLFNMIIFMIIAISVVIHYFVQPIWAGANESVAQLAIDTLYPLVNLSILVVVTSLYYVSMYSKERKVLLLVIFGFFLQILADLLHTYNGTQMNGDYIEPLWSVSLLVIGLAGYYARKGHSYQNWNLPEILNNKRDSIFPYIFIGVLVLLVIESYDWQFNILTAGLCVVFLLILVRQVLLLKQNDRLMEEIKYLAYHDMLTGLENRTKYLKEINQYLKVASQNKHQLGLLLIDLDRFKNINDTLGHYVGDQLLKVTAERLVTIPGIEGKFYRAGGDEFILLLPGATVEKSQEVAKKVIKLFSTSFVVDEYEISITPSIGISVFPNNAKNSQALLKNADAAMYVAKEKGKNNYQLYNPELNGAVSRKLEIENGLRKAINNNELQLVYQPKMDLKTREVIGMEALLRWNNPDIGFVSPAEFIPIAEETGQIIPIGKWVLREACEQNKKWQEEGLPKVCISVNVSVRQFQHSGFVSYVKRVLEETELDPQYLELEITESVIQNIEESTEVLKQLRALGISTSIDDFGTGYSSLHVLKELPIDTLKIDKSFIDDITELEEDSMVKSIIDLSLNLKLSVVAEGIEYEKQASLLTDFRCSYGQGYYFSKPLAASDFEKYLQQQSA</sequence>
<dbReference type="FunFam" id="3.20.20.450:FF:000001">
    <property type="entry name" value="Cyclic di-GMP phosphodiesterase yahA"/>
    <property type="match status" value="1"/>
</dbReference>
<dbReference type="InterPro" id="IPR035919">
    <property type="entry name" value="EAL_sf"/>
</dbReference>
<dbReference type="CDD" id="cd01949">
    <property type="entry name" value="GGDEF"/>
    <property type="match status" value="1"/>
</dbReference>
<dbReference type="CDD" id="cd01948">
    <property type="entry name" value="EAL"/>
    <property type="match status" value="1"/>
</dbReference>
<dbReference type="RefSeq" id="WP_234982572.1">
    <property type="nucleotide sequence ID" value="NZ_FQVW01000006.1"/>
</dbReference>
<feature type="domain" description="EAL" evidence="2">
    <location>
        <begin position="496"/>
        <end position="748"/>
    </location>
</feature>
<feature type="transmembrane region" description="Helical" evidence="1">
    <location>
        <begin position="171"/>
        <end position="189"/>
    </location>
</feature>
<feature type="transmembrane region" description="Helical" evidence="1">
    <location>
        <begin position="32"/>
        <end position="53"/>
    </location>
</feature>
<proteinExistence type="predicted"/>
<dbReference type="SMART" id="SM00052">
    <property type="entry name" value="EAL"/>
    <property type="match status" value="1"/>
</dbReference>
<feature type="transmembrane region" description="Helical" evidence="1">
    <location>
        <begin position="130"/>
        <end position="151"/>
    </location>
</feature>
<evidence type="ECO:0000313" key="5">
    <source>
        <dbReference type="Proteomes" id="UP000183988"/>
    </source>
</evidence>
<dbReference type="Gene3D" id="3.30.70.270">
    <property type="match status" value="1"/>
</dbReference>
<dbReference type="PANTHER" id="PTHR44757">
    <property type="entry name" value="DIGUANYLATE CYCLASE DGCP"/>
    <property type="match status" value="1"/>
</dbReference>
<dbReference type="Pfam" id="PF00990">
    <property type="entry name" value="GGDEF"/>
    <property type="match status" value="1"/>
</dbReference>
<dbReference type="PANTHER" id="PTHR44757:SF2">
    <property type="entry name" value="BIOFILM ARCHITECTURE MAINTENANCE PROTEIN MBAA"/>
    <property type="match status" value="1"/>
</dbReference>
<accession>A0A1M5EVL0</accession>
<feature type="transmembrane region" description="Helical" evidence="1">
    <location>
        <begin position="268"/>
        <end position="285"/>
    </location>
</feature>
<dbReference type="InterPro" id="IPR001633">
    <property type="entry name" value="EAL_dom"/>
</dbReference>
<organism evidence="4 5">
    <name type="scientific">Ornithinibacillus halophilus</name>
    <dbReference type="NCBI Taxonomy" id="930117"/>
    <lineage>
        <taxon>Bacteria</taxon>
        <taxon>Bacillati</taxon>
        <taxon>Bacillota</taxon>
        <taxon>Bacilli</taxon>
        <taxon>Bacillales</taxon>
        <taxon>Bacillaceae</taxon>
        <taxon>Ornithinibacillus</taxon>
    </lineage>
</organism>
<keyword evidence="1" id="KW-0472">Membrane</keyword>
<dbReference type="NCBIfam" id="TIGR00254">
    <property type="entry name" value="GGDEF"/>
    <property type="match status" value="1"/>
</dbReference>
<dbReference type="Proteomes" id="UP000183988">
    <property type="component" value="Unassembled WGS sequence"/>
</dbReference>
<evidence type="ECO:0000259" key="2">
    <source>
        <dbReference type="PROSITE" id="PS50883"/>
    </source>
</evidence>
<protein>
    <submittedName>
        <fullName evidence="4">Diguanylate cyclase (GGDEF) domain-containing protein</fullName>
    </submittedName>
</protein>
<evidence type="ECO:0000259" key="3">
    <source>
        <dbReference type="PROSITE" id="PS50887"/>
    </source>
</evidence>
<keyword evidence="5" id="KW-1185">Reference proteome</keyword>
<feature type="transmembrane region" description="Helical" evidence="1">
    <location>
        <begin position="99"/>
        <end position="118"/>
    </location>
</feature>
<dbReference type="SMART" id="SM00267">
    <property type="entry name" value="GGDEF"/>
    <property type="match status" value="1"/>
</dbReference>